<keyword evidence="1" id="KW-1133">Transmembrane helix</keyword>
<dbReference type="Proteomes" id="UP000595897">
    <property type="component" value="Chromosome"/>
</dbReference>
<feature type="transmembrane region" description="Helical" evidence="1">
    <location>
        <begin position="54"/>
        <end position="75"/>
    </location>
</feature>
<feature type="transmembrane region" description="Helical" evidence="1">
    <location>
        <begin position="12"/>
        <end position="34"/>
    </location>
</feature>
<dbReference type="Pfam" id="PF13240">
    <property type="entry name" value="Zn_Ribbon_1"/>
    <property type="match status" value="1"/>
</dbReference>
<name>A0A7R7IEL7_9FIRM</name>
<proteinExistence type="predicted"/>
<dbReference type="KEGG" id="ahb:bsdtb5_41330"/>
<gene>
    <name evidence="3" type="ORF">bsdtb5_41330</name>
</gene>
<evidence type="ECO:0000313" key="3">
    <source>
        <dbReference type="EMBL" id="BCN32838.1"/>
    </source>
</evidence>
<keyword evidence="1" id="KW-0472">Membrane</keyword>
<keyword evidence="4" id="KW-1185">Reference proteome</keyword>
<evidence type="ECO:0000259" key="2">
    <source>
        <dbReference type="Pfam" id="PF13240"/>
    </source>
</evidence>
<protein>
    <recommendedName>
        <fullName evidence="2">Zinc-ribbon domain-containing protein</fullName>
    </recommendedName>
</protein>
<accession>A0A7R7IEL7</accession>
<dbReference type="InterPro" id="IPR026870">
    <property type="entry name" value="Zinc_ribbon_dom"/>
</dbReference>
<reference evidence="3 4" key="1">
    <citation type="submission" date="2020-11" db="EMBL/GenBank/DDBJ databases">
        <title>Draft genome sequencing of a Lachnospiraceae strain isolated from anoxic soil subjected to BSD treatment.</title>
        <authorList>
            <person name="Uek A."/>
            <person name="Tonouchi A."/>
        </authorList>
    </citation>
    <scope>NUCLEOTIDE SEQUENCE [LARGE SCALE GENOMIC DNA]</scope>
    <source>
        <strain evidence="3 4">TB5</strain>
    </source>
</reference>
<dbReference type="EMBL" id="AP024169">
    <property type="protein sequence ID" value="BCN32838.1"/>
    <property type="molecule type" value="Genomic_DNA"/>
</dbReference>
<sequence length="153" mass="16774">MEKISKERKITYYIGLGMIVIGFLLFISVFFEVASFMSDPFVNDPFSGGKLPSMLNGVIGFFIMIAGGIVMNIGAKGAAGSGIILDPEKQREDLKPFNEAKGEMINDVISNIDAVNHLTKNQEQKEIIKIKCRNCGSLNDEDAKFCKGCGKEI</sequence>
<evidence type="ECO:0000256" key="1">
    <source>
        <dbReference type="SAM" id="Phobius"/>
    </source>
</evidence>
<evidence type="ECO:0000313" key="4">
    <source>
        <dbReference type="Proteomes" id="UP000595897"/>
    </source>
</evidence>
<organism evidence="3 4">
    <name type="scientific">Anaeromicropila herbilytica</name>
    <dbReference type="NCBI Taxonomy" id="2785025"/>
    <lineage>
        <taxon>Bacteria</taxon>
        <taxon>Bacillati</taxon>
        <taxon>Bacillota</taxon>
        <taxon>Clostridia</taxon>
        <taxon>Lachnospirales</taxon>
        <taxon>Lachnospiraceae</taxon>
        <taxon>Anaeromicropila</taxon>
    </lineage>
</organism>
<feature type="domain" description="Zinc-ribbon" evidence="2">
    <location>
        <begin position="131"/>
        <end position="152"/>
    </location>
</feature>
<keyword evidence="1" id="KW-0812">Transmembrane</keyword>
<dbReference type="AlphaFoldDB" id="A0A7R7IEL7"/>
<dbReference type="RefSeq" id="WP_271713850.1">
    <property type="nucleotide sequence ID" value="NZ_AP024169.1"/>
</dbReference>